<dbReference type="InterPro" id="IPR027417">
    <property type="entry name" value="P-loop_NTPase"/>
</dbReference>
<dbReference type="InterPro" id="IPR041682">
    <property type="entry name" value="AAA_14"/>
</dbReference>
<dbReference type="SUPFAM" id="SSF52540">
    <property type="entry name" value="P-loop containing nucleoside triphosphate hydrolases"/>
    <property type="match status" value="1"/>
</dbReference>
<dbReference type="STRING" id="659014.SAMN04487996_115161"/>
<dbReference type="Gene3D" id="3.40.50.300">
    <property type="entry name" value="P-loop containing nucleotide triphosphate hydrolases"/>
    <property type="match status" value="1"/>
</dbReference>
<dbReference type="AlphaFoldDB" id="A0A1G7RTR5"/>
<accession>A0A1G7RTR5</accession>
<keyword evidence="4" id="KW-1185">Reference proteome</keyword>
<dbReference type="Pfam" id="PF13635">
    <property type="entry name" value="DUF4143"/>
    <property type="match status" value="1"/>
</dbReference>
<evidence type="ECO:0000313" key="4">
    <source>
        <dbReference type="Proteomes" id="UP000198748"/>
    </source>
</evidence>
<protein>
    <recommendedName>
        <fullName evidence="5">AAA+ ATPase domain-containing protein</fullName>
    </recommendedName>
</protein>
<dbReference type="OrthoDB" id="9778168at2"/>
<gene>
    <name evidence="3" type="ORF">SAMN04487996_115161</name>
</gene>
<dbReference type="PANTHER" id="PTHR43566">
    <property type="entry name" value="CONSERVED PROTEIN"/>
    <property type="match status" value="1"/>
</dbReference>
<evidence type="ECO:0000259" key="2">
    <source>
        <dbReference type="Pfam" id="PF13635"/>
    </source>
</evidence>
<dbReference type="Proteomes" id="UP000198748">
    <property type="component" value="Unassembled WGS sequence"/>
</dbReference>
<dbReference type="RefSeq" id="WP_090155416.1">
    <property type="nucleotide sequence ID" value="NZ_FNAN01000015.1"/>
</dbReference>
<feature type="domain" description="DUF4143" evidence="2">
    <location>
        <begin position="177"/>
        <end position="335"/>
    </location>
</feature>
<dbReference type="CDD" id="cd00009">
    <property type="entry name" value="AAA"/>
    <property type="match status" value="1"/>
</dbReference>
<organism evidence="3 4">
    <name type="scientific">Dyadobacter soli</name>
    <dbReference type="NCBI Taxonomy" id="659014"/>
    <lineage>
        <taxon>Bacteria</taxon>
        <taxon>Pseudomonadati</taxon>
        <taxon>Bacteroidota</taxon>
        <taxon>Cytophagia</taxon>
        <taxon>Cytophagales</taxon>
        <taxon>Spirosomataceae</taxon>
        <taxon>Dyadobacter</taxon>
    </lineage>
</organism>
<dbReference type="Pfam" id="PF13173">
    <property type="entry name" value="AAA_14"/>
    <property type="match status" value="1"/>
</dbReference>
<evidence type="ECO:0000313" key="3">
    <source>
        <dbReference type="EMBL" id="SDG14155.1"/>
    </source>
</evidence>
<dbReference type="PANTHER" id="PTHR43566:SF2">
    <property type="entry name" value="DUF4143 DOMAIN-CONTAINING PROTEIN"/>
    <property type="match status" value="1"/>
</dbReference>
<evidence type="ECO:0000259" key="1">
    <source>
        <dbReference type="Pfam" id="PF13173"/>
    </source>
</evidence>
<name>A0A1G7RTR5_9BACT</name>
<evidence type="ECO:0008006" key="5">
    <source>
        <dbReference type="Google" id="ProtNLM"/>
    </source>
</evidence>
<dbReference type="InterPro" id="IPR025420">
    <property type="entry name" value="DUF4143"/>
</dbReference>
<proteinExistence type="predicted"/>
<feature type="domain" description="AAA" evidence="1">
    <location>
        <begin position="17"/>
        <end position="137"/>
    </location>
</feature>
<reference evidence="4" key="1">
    <citation type="submission" date="2016-10" db="EMBL/GenBank/DDBJ databases">
        <authorList>
            <person name="Varghese N."/>
            <person name="Submissions S."/>
        </authorList>
    </citation>
    <scope>NUCLEOTIDE SEQUENCE [LARGE SCALE GENOMIC DNA]</scope>
    <source>
        <strain evidence="4">DSM 25329</strain>
    </source>
</reference>
<dbReference type="EMBL" id="FNAN01000015">
    <property type="protein sequence ID" value="SDG14155.1"/>
    <property type="molecule type" value="Genomic_DNA"/>
</dbReference>
<sequence length="388" mass="44127">MLTRKIQSLIQKRLKQFPAVAILGPRQVGKTTLAKQLAETPESEFLYLDIENPRDEAKLADPYSYLSRYEGSTVIVDEIQLMPSLFSVMRPLIDAHRVPGRFILLGSASPALVKGVSESLAGRIAYMELSPINIAELPDQIEMEEHWFTGGFPEPLLNLDRDFRKEWLTDFIKSYIERDLAYLFGIELSPSTLRNFWSMIAHSNGNLWNAEVFARSLGVSAPTVLRYANFLEGAYLIRKLQPWFVNAKKRLIKSPKIYIRDTGILHRLLNIASFEHLQGHPGIGASWEGYVVEQIYQSLPEDLDMFFYRTQAGAECDLVLVRGIQPEACIEIKLSNSPAVSRGFINCIEDLAPQYKYIITPASDSFKVNHEVMIINLLNFIEQELTKI</sequence>